<keyword evidence="12" id="KW-1185">Reference proteome</keyword>
<dbReference type="InterPro" id="IPR033126">
    <property type="entry name" value="Glyco_hydro_9_Asp/Glu_AS"/>
</dbReference>
<evidence type="ECO:0000313" key="12">
    <source>
        <dbReference type="Proteomes" id="UP001445076"/>
    </source>
</evidence>
<dbReference type="Gene3D" id="1.50.10.10">
    <property type="match status" value="1"/>
</dbReference>
<evidence type="ECO:0000256" key="3">
    <source>
        <dbReference type="ARBA" id="ARBA00022801"/>
    </source>
</evidence>
<name>A0AAW0YPL2_CHEQU</name>
<accession>A0AAW0YPL2</accession>
<dbReference type="InterPro" id="IPR001701">
    <property type="entry name" value="Glyco_hydro_9"/>
</dbReference>
<dbReference type="PROSITE" id="PS00698">
    <property type="entry name" value="GH9_3"/>
    <property type="match status" value="1"/>
</dbReference>
<feature type="active site" evidence="8">
    <location>
        <position position="353"/>
    </location>
</feature>
<dbReference type="EC" id="3.2.1.4" evidence="9"/>
<keyword evidence="4 9" id="KW-0136">Cellulose degradation</keyword>
<evidence type="ECO:0000256" key="8">
    <source>
        <dbReference type="PROSITE-ProRule" id="PRU10060"/>
    </source>
</evidence>
<comment type="caution">
    <text evidence="11">The sequence shown here is derived from an EMBL/GenBank/DDBJ whole genome shotgun (WGS) entry which is preliminary data.</text>
</comment>
<keyword evidence="7 8" id="KW-0624">Polysaccharide degradation</keyword>
<feature type="domain" description="Glycoside hydrolase family 9" evidence="10">
    <location>
        <begin position="1"/>
        <end position="366"/>
    </location>
</feature>
<evidence type="ECO:0000256" key="7">
    <source>
        <dbReference type="ARBA" id="ARBA00023326"/>
    </source>
</evidence>
<dbReference type="GO" id="GO:0008810">
    <property type="term" value="F:cellulase activity"/>
    <property type="evidence" value="ECO:0007669"/>
    <property type="project" value="UniProtKB-EC"/>
</dbReference>
<sequence>MSYTATVLAWGLIDFADGYEAAGQTAYGKEAVKWATDYFLKAYTSHWEFYGQVGEGGIDHGYWGRPEDMYMSRPSAKIDEQAPGSELAGETAAAFAAASILFEKEDPSYASTMLETAKELYDFADQKRENYHNSITDAAAFYRSWSGYGDELAWAALWLNRATGDAAYLTKAQEHWDEFNLGEDAVQFAWDDKKAGVYALGSLVDPDNTQYETALKAFLHYLKTEAQYTPKGLVFLDTWGSNRHAANVAFISLWAAKYGDQADAQANIEWAEGQMNYILGDVGHSFVVGFGVDPPQRPHHRSSSCPIPPDSCTDGWAQSQPGPDPHVLYGALVGGPAQDDSYTDDRMDYTHNEVACDYNAAYSGALAALIEIN</sequence>
<evidence type="ECO:0000256" key="2">
    <source>
        <dbReference type="ARBA" id="ARBA00007072"/>
    </source>
</evidence>
<protein>
    <recommendedName>
        <fullName evidence="9">Endoglucanase</fullName>
        <ecNumber evidence="9">3.2.1.4</ecNumber>
    </recommendedName>
</protein>
<proteinExistence type="inferred from homology"/>
<keyword evidence="6 8" id="KW-0326">Glycosidase</keyword>
<keyword evidence="5 8" id="KW-0119">Carbohydrate metabolism</keyword>
<gene>
    <name evidence="11" type="ORF">OTU49_000031</name>
</gene>
<comment type="similarity">
    <text evidence="2 8 9">Belongs to the glycosyl hydrolase 9 (cellulase E) family.</text>
</comment>
<keyword evidence="3 8" id="KW-0378">Hydrolase</keyword>
<evidence type="ECO:0000256" key="4">
    <source>
        <dbReference type="ARBA" id="ARBA00023001"/>
    </source>
</evidence>
<dbReference type="GO" id="GO:0030245">
    <property type="term" value="P:cellulose catabolic process"/>
    <property type="evidence" value="ECO:0007669"/>
    <property type="project" value="UniProtKB-KW"/>
</dbReference>
<evidence type="ECO:0000256" key="5">
    <source>
        <dbReference type="ARBA" id="ARBA00023277"/>
    </source>
</evidence>
<dbReference type="AlphaFoldDB" id="A0AAW0YPL2"/>
<evidence type="ECO:0000313" key="11">
    <source>
        <dbReference type="EMBL" id="KAK8753520.1"/>
    </source>
</evidence>
<dbReference type="SUPFAM" id="SSF48208">
    <property type="entry name" value="Six-hairpin glycosidases"/>
    <property type="match status" value="1"/>
</dbReference>
<dbReference type="Proteomes" id="UP001445076">
    <property type="component" value="Unassembled WGS sequence"/>
</dbReference>
<evidence type="ECO:0000259" key="10">
    <source>
        <dbReference type="Pfam" id="PF00759"/>
    </source>
</evidence>
<evidence type="ECO:0000256" key="1">
    <source>
        <dbReference type="ARBA" id="ARBA00000966"/>
    </source>
</evidence>
<dbReference type="Pfam" id="PF00759">
    <property type="entry name" value="Glyco_hydro_9"/>
    <property type="match status" value="1"/>
</dbReference>
<evidence type="ECO:0000256" key="6">
    <source>
        <dbReference type="ARBA" id="ARBA00023295"/>
    </source>
</evidence>
<dbReference type="PANTHER" id="PTHR22298">
    <property type="entry name" value="ENDO-1,4-BETA-GLUCANASE"/>
    <property type="match status" value="1"/>
</dbReference>
<organism evidence="11 12">
    <name type="scientific">Cherax quadricarinatus</name>
    <name type="common">Australian red claw crayfish</name>
    <dbReference type="NCBI Taxonomy" id="27406"/>
    <lineage>
        <taxon>Eukaryota</taxon>
        <taxon>Metazoa</taxon>
        <taxon>Ecdysozoa</taxon>
        <taxon>Arthropoda</taxon>
        <taxon>Crustacea</taxon>
        <taxon>Multicrustacea</taxon>
        <taxon>Malacostraca</taxon>
        <taxon>Eumalacostraca</taxon>
        <taxon>Eucarida</taxon>
        <taxon>Decapoda</taxon>
        <taxon>Pleocyemata</taxon>
        <taxon>Astacidea</taxon>
        <taxon>Parastacoidea</taxon>
        <taxon>Parastacidae</taxon>
        <taxon>Cherax</taxon>
    </lineage>
</organism>
<reference evidence="11 12" key="1">
    <citation type="journal article" date="2024" name="BMC Genomics">
        <title>Genome assembly of redclaw crayfish (Cherax quadricarinatus) provides insights into its immune adaptation and hypoxia tolerance.</title>
        <authorList>
            <person name="Liu Z."/>
            <person name="Zheng J."/>
            <person name="Li H."/>
            <person name="Fang K."/>
            <person name="Wang S."/>
            <person name="He J."/>
            <person name="Zhou D."/>
            <person name="Weng S."/>
            <person name="Chi M."/>
            <person name="Gu Z."/>
            <person name="He J."/>
            <person name="Li F."/>
            <person name="Wang M."/>
        </authorList>
    </citation>
    <scope>NUCLEOTIDE SEQUENCE [LARGE SCALE GENOMIC DNA]</scope>
    <source>
        <strain evidence="11">ZL_2023a</strain>
    </source>
</reference>
<dbReference type="EMBL" id="JARKIK010000002">
    <property type="protein sequence ID" value="KAK8753520.1"/>
    <property type="molecule type" value="Genomic_DNA"/>
</dbReference>
<dbReference type="InterPro" id="IPR008928">
    <property type="entry name" value="6-hairpin_glycosidase_sf"/>
</dbReference>
<feature type="active site" evidence="8">
    <location>
        <position position="344"/>
    </location>
</feature>
<comment type="catalytic activity">
    <reaction evidence="1 9">
        <text>Endohydrolysis of (1-&gt;4)-beta-D-glucosidic linkages in cellulose, lichenin and cereal beta-D-glucans.</text>
        <dbReference type="EC" id="3.2.1.4"/>
    </reaction>
</comment>
<dbReference type="InterPro" id="IPR012341">
    <property type="entry name" value="6hp_glycosidase-like_sf"/>
</dbReference>
<evidence type="ECO:0000256" key="9">
    <source>
        <dbReference type="RuleBase" id="RU361166"/>
    </source>
</evidence>